<evidence type="ECO:0000259" key="9">
    <source>
        <dbReference type="Pfam" id="PF00082"/>
    </source>
</evidence>
<evidence type="ECO:0000313" key="12">
    <source>
        <dbReference type="EMBL" id="MED6208030.1"/>
    </source>
</evidence>
<evidence type="ECO:0000256" key="7">
    <source>
        <dbReference type="ARBA" id="ARBA00022825"/>
    </source>
</evidence>
<keyword evidence="4 8" id="KW-0645">Protease</keyword>
<comment type="subcellular location">
    <subcellularLocation>
        <location evidence="1">Secreted</location>
    </subcellularLocation>
</comment>
<dbReference type="SUPFAM" id="SSF52743">
    <property type="entry name" value="Subtilisin-like"/>
    <property type="match status" value="1"/>
</dbReference>
<proteinExistence type="inferred from homology"/>
<keyword evidence="7 8" id="KW-0720">Serine protease</keyword>
<comment type="similarity">
    <text evidence="2 8">Belongs to the peptidase S8 family.</text>
</comment>
<evidence type="ECO:0000256" key="2">
    <source>
        <dbReference type="ARBA" id="ARBA00011073"/>
    </source>
</evidence>
<keyword evidence="6 8" id="KW-0378">Hydrolase</keyword>
<evidence type="ECO:0000256" key="5">
    <source>
        <dbReference type="ARBA" id="ARBA00022729"/>
    </source>
</evidence>
<evidence type="ECO:0000259" key="11">
    <source>
        <dbReference type="Pfam" id="PF17766"/>
    </source>
</evidence>
<dbReference type="PROSITE" id="PS00138">
    <property type="entry name" value="SUBTILASE_SER"/>
    <property type="match status" value="1"/>
</dbReference>
<dbReference type="EMBL" id="JASCZI010241883">
    <property type="protein sequence ID" value="MED6208030.1"/>
    <property type="molecule type" value="Genomic_DNA"/>
</dbReference>
<dbReference type="PANTHER" id="PTHR10795">
    <property type="entry name" value="PROPROTEIN CONVERTASE SUBTILISIN/KEXIN"/>
    <property type="match status" value="1"/>
</dbReference>
<dbReference type="Gene3D" id="3.50.30.30">
    <property type="match status" value="1"/>
</dbReference>
<dbReference type="CDD" id="cd04852">
    <property type="entry name" value="Peptidases_S8_3"/>
    <property type="match status" value="1"/>
</dbReference>
<dbReference type="InterPro" id="IPR023828">
    <property type="entry name" value="Peptidase_S8_Ser-AS"/>
</dbReference>
<feature type="domain" description="Peptidase S8/S53" evidence="9">
    <location>
        <begin position="95"/>
        <end position="533"/>
    </location>
</feature>
<feature type="active site" description="Charge relay system" evidence="8">
    <location>
        <position position="484"/>
    </location>
</feature>
<dbReference type="Pfam" id="PF17766">
    <property type="entry name" value="fn3_6"/>
    <property type="match status" value="1"/>
</dbReference>
<feature type="domain" description="Subtilisin-like protease fibronectin type-III" evidence="11">
    <location>
        <begin position="593"/>
        <end position="692"/>
    </location>
</feature>
<dbReference type="Proteomes" id="UP001341840">
    <property type="component" value="Unassembled WGS sequence"/>
</dbReference>
<evidence type="ECO:0000313" key="13">
    <source>
        <dbReference type="Proteomes" id="UP001341840"/>
    </source>
</evidence>
<dbReference type="InterPro" id="IPR015500">
    <property type="entry name" value="Peptidase_S8_subtilisin-rel"/>
</dbReference>
<feature type="active site" description="Charge relay system" evidence="8">
    <location>
        <position position="160"/>
    </location>
</feature>
<sequence>MGSLPKGDYSPTSHHLSMLQQTTNDNDANNHIVRSYHRSFNGFAAMITDQQREMLSKMDGVVSVFPSRMLQLQTTRSWDFIGFQESIQRNKTSESDVIIGVMDTGIWPESESFNDRGFGPIPKKWKGACKGGKNFTCNNKIIGARYYVKGQDSARDIHGHGTHTASTAAGIRVSDASFYGIAKGVARGGAPSARIASYSVCASIGCPDHAILAAFDDAIADGVDLISISLGGVSPVPFDTDIIAIGSFHAMEKGILTINSAGNSAPIFVTFSVSPWLFSVAATTMDRRIIGKVLLGNGLTLTGKGINAFASNGTKIPVVHGKSASHLDCPSIEEAESCSASCMDPKRIKGNILFCRPRDGDVSSATAYGEFGLVFMSDGFLSMVVPSPILNLDSKAYDLALAYANSTTTPVAEILSSETFMNETAPIIADFSSRGPNTIIPEIMKPDISAPGVEILAAYSPLAPPSGNSIDKRSVKYNIESGTSMSCPHVAGIAAFVKAFHPDWSPAAIKSSIMTTAKPMNETYDKDREFAYGSGFVDPIRAINPGLVFDLSLDDYVNLLCSIGYDTAKVRRISGNNSTSCLSPSLHLPRPKDFNYPSIVTKVEPKKPFMVNFTRTVTNVGFANSTYTASVQQHAGMNITVVPNILKFKSLNEKQTFVVNVVGGGLNDIDKSLVSSSLLWTDGTHNVRSPIVAFV</sequence>
<dbReference type="InterPro" id="IPR034197">
    <property type="entry name" value="Peptidases_S8_3"/>
</dbReference>
<dbReference type="Gene3D" id="3.30.70.80">
    <property type="entry name" value="Peptidase S8 propeptide/proteinase inhibitor I9"/>
    <property type="match status" value="1"/>
</dbReference>
<dbReference type="InterPro" id="IPR010259">
    <property type="entry name" value="S8pro/Inhibitor_I9"/>
</dbReference>
<comment type="caution">
    <text evidence="12">The sequence shown here is derived from an EMBL/GenBank/DDBJ whole genome shotgun (WGS) entry which is preliminary data.</text>
</comment>
<dbReference type="PRINTS" id="PR00723">
    <property type="entry name" value="SUBTILISIN"/>
</dbReference>
<dbReference type="Pfam" id="PF05922">
    <property type="entry name" value="Inhibitor_I9"/>
    <property type="match status" value="1"/>
</dbReference>
<reference evidence="12 13" key="1">
    <citation type="journal article" date="2023" name="Plants (Basel)">
        <title>Bridging the Gap: Combining Genomics and Transcriptomics Approaches to Understand Stylosanthes scabra, an Orphan Legume from the Brazilian Caatinga.</title>
        <authorList>
            <person name="Ferreira-Neto J.R.C."/>
            <person name="da Silva M.D."/>
            <person name="Binneck E."/>
            <person name="de Melo N.F."/>
            <person name="da Silva R.H."/>
            <person name="de Melo A.L.T.M."/>
            <person name="Pandolfi V."/>
            <person name="Bustamante F.O."/>
            <person name="Brasileiro-Vidal A.C."/>
            <person name="Benko-Iseppon A.M."/>
        </authorList>
    </citation>
    <scope>NUCLEOTIDE SEQUENCE [LARGE SCALE GENOMIC DNA]</scope>
    <source>
        <tissue evidence="12">Leaves</tissue>
    </source>
</reference>
<feature type="domain" description="Inhibitor I9" evidence="10">
    <location>
        <begin position="8"/>
        <end position="73"/>
    </location>
</feature>
<dbReference type="InterPro" id="IPR037045">
    <property type="entry name" value="S8pro/Inhibitor_I9_sf"/>
</dbReference>
<evidence type="ECO:0008006" key="14">
    <source>
        <dbReference type="Google" id="ProtNLM"/>
    </source>
</evidence>
<protein>
    <recommendedName>
        <fullName evidence="14">Cucumisin</fullName>
    </recommendedName>
</protein>
<dbReference type="InterPro" id="IPR036852">
    <property type="entry name" value="Peptidase_S8/S53_dom_sf"/>
</dbReference>
<dbReference type="InterPro" id="IPR041469">
    <property type="entry name" value="Subtilisin-like_FN3"/>
</dbReference>
<evidence type="ECO:0000256" key="1">
    <source>
        <dbReference type="ARBA" id="ARBA00004613"/>
    </source>
</evidence>
<dbReference type="PROSITE" id="PS51892">
    <property type="entry name" value="SUBTILASE"/>
    <property type="match status" value="1"/>
</dbReference>
<dbReference type="InterPro" id="IPR045051">
    <property type="entry name" value="SBT"/>
</dbReference>
<evidence type="ECO:0000256" key="4">
    <source>
        <dbReference type="ARBA" id="ARBA00022670"/>
    </source>
</evidence>
<evidence type="ECO:0000256" key="3">
    <source>
        <dbReference type="ARBA" id="ARBA00022525"/>
    </source>
</evidence>
<evidence type="ECO:0000256" key="8">
    <source>
        <dbReference type="PROSITE-ProRule" id="PRU01240"/>
    </source>
</evidence>
<keyword evidence="13" id="KW-1185">Reference proteome</keyword>
<gene>
    <name evidence="12" type="ORF">PIB30_041288</name>
</gene>
<dbReference type="CDD" id="cd02120">
    <property type="entry name" value="PA_subtilisin_like"/>
    <property type="match status" value="1"/>
</dbReference>
<dbReference type="InterPro" id="IPR000209">
    <property type="entry name" value="Peptidase_S8/S53_dom"/>
</dbReference>
<name>A0ABU6YC73_9FABA</name>
<organism evidence="12 13">
    <name type="scientific">Stylosanthes scabra</name>
    <dbReference type="NCBI Taxonomy" id="79078"/>
    <lineage>
        <taxon>Eukaryota</taxon>
        <taxon>Viridiplantae</taxon>
        <taxon>Streptophyta</taxon>
        <taxon>Embryophyta</taxon>
        <taxon>Tracheophyta</taxon>
        <taxon>Spermatophyta</taxon>
        <taxon>Magnoliopsida</taxon>
        <taxon>eudicotyledons</taxon>
        <taxon>Gunneridae</taxon>
        <taxon>Pentapetalae</taxon>
        <taxon>rosids</taxon>
        <taxon>fabids</taxon>
        <taxon>Fabales</taxon>
        <taxon>Fabaceae</taxon>
        <taxon>Papilionoideae</taxon>
        <taxon>50 kb inversion clade</taxon>
        <taxon>dalbergioids sensu lato</taxon>
        <taxon>Dalbergieae</taxon>
        <taxon>Pterocarpus clade</taxon>
        <taxon>Stylosanthes</taxon>
    </lineage>
</organism>
<evidence type="ECO:0000256" key="6">
    <source>
        <dbReference type="ARBA" id="ARBA00022801"/>
    </source>
</evidence>
<dbReference type="Pfam" id="PF00082">
    <property type="entry name" value="Peptidase_S8"/>
    <property type="match status" value="1"/>
</dbReference>
<dbReference type="Gene3D" id="3.40.50.200">
    <property type="entry name" value="Peptidase S8/S53 domain"/>
    <property type="match status" value="1"/>
</dbReference>
<feature type="active site" description="Charge relay system" evidence="8">
    <location>
        <position position="103"/>
    </location>
</feature>
<keyword evidence="3" id="KW-0964">Secreted</keyword>
<evidence type="ECO:0000259" key="10">
    <source>
        <dbReference type="Pfam" id="PF05922"/>
    </source>
</evidence>
<keyword evidence="5" id="KW-0732">Signal</keyword>
<dbReference type="Gene3D" id="2.60.40.2310">
    <property type="match status" value="1"/>
</dbReference>
<accession>A0ABU6YC73</accession>